<dbReference type="AlphaFoldDB" id="A0A1L4CZN1"/>
<keyword evidence="2" id="KW-1185">Reference proteome</keyword>
<organism evidence="1 2">
    <name type="scientific">Silvanigrella aquatica</name>
    <dbReference type="NCBI Taxonomy" id="1915309"/>
    <lineage>
        <taxon>Bacteria</taxon>
        <taxon>Pseudomonadati</taxon>
        <taxon>Bdellovibrionota</taxon>
        <taxon>Oligoflexia</taxon>
        <taxon>Silvanigrellales</taxon>
        <taxon>Silvanigrellaceae</taxon>
        <taxon>Silvanigrella</taxon>
    </lineage>
</organism>
<dbReference type="OrthoDB" id="5294227at2"/>
<evidence type="ECO:0000313" key="1">
    <source>
        <dbReference type="EMBL" id="APJ03414.1"/>
    </source>
</evidence>
<dbReference type="KEGG" id="saqi:AXG55_05635"/>
<name>A0A1L4CZN1_9BACT</name>
<gene>
    <name evidence="1" type="ORF">AXG55_05635</name>
</gene>
<reference evidence="1 2" key="1">
    <citation type="submission" date="2016-10" db="EMBL/GenBank/DDBJ databases">
        <title>Silvanigrella aquatica sp. nov., isolated from a freshwater lake located in the Black Forest, Germany, description of Silvanigrellaceae fam. nov., Silvanigrellales ord. nov., reclassification of the order Bdellovibrionales in the class Oligoflexia, reclassification of the families Bacteriovoracaceae and Halobacteriovoraceae in the new order Bacteriovoracales ord. nov., and reclassification of the family Pseudobacteriovoracaceae in the order Oligoflexiales.</title>
        <authorList>
            <person name="Hahn M.W."/>
            <person name="Schmidt J."/>
            <person name="Koll U."/>
            <person name="Rohde M."/>
            <person name="Verbag S."/>
            <person name="Pitt A."/>
            <person name="Nakai R."/>
            <person name="Naganuma T."/>
            <person name="Lang E."/>
        </authorList>
    </citation>
    <scope>NUCLEOTIDE SEQUENCE [LARGE SCALE GENOMIC DNA]</scope>
    <source>
        <strain evidence="1 2">MWH-Nonnen-W8red</strain>
    </source>
</reference>
<proteinExistence type="predicted"/>
<dbReference type="RefSeq" id="WP_148697145.1">
    <property type="nucleotide sequence ID" value="NZ_CP017834.1"/>
</dbReference>
<evidence type="ECO:0000313" key="2">
    <source>
        <dbReference type="Proteomes" id="UP000184731"/>
    </source>
</evidence>
<accession>A0A1L4CZN1</accession>
<sequence>MKTNSCSNKSPSEIASELFQGTKVESAFDKTGKFSHLLAKLSKNEFTKLYSPNTTVTIFIQGYWLQLCLNSKNKKILNRETNTYLNLEIYTNNFGITILEMYYLGKKVGKFQIKKLNSDDLAYSPEGYYILARTAVKVFSKIQSSYTMQKVPMHYFPVVQIIPEDNETSFFDRNLVNIQ</sequence>
<protein>
    <submittedName>
        <fullName evidence="1">Uncharacterized protein</fullName>
    </submittedName>
</protein>
<dbReference type="Proteomes" id="UP000184731">
    <property type="component" value="Chromosome"/>
</dbReference>
<dbReference type="EMBL" id="CP017834">
    <property type="protein sequence ID" value="APJ03414.1"/>
    <property type="molecule type" value="Genomic_DNA"/>
</dbReference>